<dbReference type="EMBL" id="CP096255">
    <property type="protein sequence ID" value="UPT87970.1"/>
    <property type="molecule type" value="Genomic_DNA"/>
</dbReference>
<reference evidence="2" key="2">
    <citation type="submission" date="2022-04" db="EMBL/GenBank/DDBJ databases">
        <authorList>
            <person name="Bromfield E.S.P."/>
            <person name="Cloutier S."/>
        </authorList>
    </citation>
    <scope>NUCLEOTIDE SEQUENCE</scope>
    <source>
        <strain evidence="2">1S5</strain>
    </source>
</reference>
<organism evidence="2 3">
    <name type="scientific">Bradyrhizobium barranii subsp. apii</name>
    <dbReference type="NCBI Taxonomy" id="2819348"/>
    <lineage>
        <taxon>Bacteria</taxon>
        <taxon>Pseudomonadati</taxon>
        <taxon>Pseudomonadota</taxon>
        <taxon>Alphaproteobacteria</taxon>
        <taxon>Hyphomicrobiales</taxon>
        <taxon>Nitrobacteraceae</taxon>
        <taxon>Bradyrhizobium</taxon>
        <taxon>Bradyrhizobium barranii</taxon>
    </lineage>
</organism>
<evidence type="ECO:0000313" key="2">
    <source>
        <dbReference type="EMBL" id="UPT87970.1"/>
    </source>
</evidence>
<dbReference type="RefSeq" id="WP_166061605.1">
    <property type="nucleotide sequence ID" value="NZ_CP096255.1"/>
</dbReference>
<evidence type="ECO:0000313" key="3">
    <source>
        <dbReference type="Proteomes" id="UP000551709"/>
    </source>
</evidence>
<dbReference type="AlphaFoldDB" id="A0A8T5V073"/>
<evidence type="ECO:0000256" key="1">
    <source>
        <dbReference type="SAM" id="MobiDB-lite"/>
    </source>
</evidence>
<accession>A0A8T5V073</accession>
<sequence>MTDATDIVRTEIAAIDNRACYSGFDVGRVSTPARTEKTNVSRLADSASRRSGEVSDMQEAAE</sequence>
<name>A0A8T5V073_9BRAD</name>
<feature type="region of interest" description="Disordered" evidence="1">
    <location>
        <begin position="34"/>
        <end position="62"/>
    </location>
</feature>
<proteinExistence type="predicted"/>
<reference evidence="2" key="1">
    <citation type="journal article" date="2017" name="Syst. Appl. Microbiol.">
        <title>Soybeans inoculated with root zone soils of Canadian native legumes harbour diverse and novel Bradyrhizobium spp. that possess agricultural potential.</title>
        <authorList>
            <person name="Bromfield E.S.P."/>
            <person name="Cloutier S."/>
            <person name="Tambong J.T."/>
            <person name="Tran Thi T.V."/>
        </authorList>
    </citation>
    <scope>NUCLEOTIDE SEQUENCE</scope>
    <source>
        <strain evidence="2">1S5</strain>
    </source>
</reference>
<protein>
    <submittedName>
        <fullName evidence="2">Uncharacterized protein</fullName>
    </submittedName>
</protein>
<gene>
    <name evidence="2" type="ORF">HAP41_0000002075</name>
</gene>
<dbReference type="Proteomes" id="UP000551709">
    <property type="component" value="Chromosome"/>
</dbReference>